<sequence>MNRILRRAGLRVWPTVAAFALLLAGCSNASTVVEEPTVISDNIETKQDSKPVLRILSGNAIDQGNVDRFEQNYGVDIEWTSANNSTVQDILAALDSPSPPDLIEFDYSHIRELIDYDIFEPLDLAPYDGKSVINSYFPGLELSYFRSLDRQHIVFMPEILHAGITYYRADVMKEYGYPDDPEELGEYMESPERWLSMAKRLALKGKRIMQKPTDLLQVLDLSNGFFNNDGSFTRNTTEFVSAIAIAKESNKLNLPLGATIWEASGQEAIRNGELVMFTNGEWGDTHLQGWAPDTYNLWRTTRLPLNQYAIITGWVTAIPKQSNNKDLAWKFSTFQLHQREGYLKSLKISKWYDKLNEVRRTPLDAAASAIWDREIGWRISTEVSSDQIVSTIESNMMSQLADRLDLLSPLNARR</sequence>
<dbReference type="Proteomes" id="UP000609346">
    <property type="component" value="Unassembled WGS sequence"/>
</dbReference>
<comment type="caution">
    <text evidence="2">The sequence shown here is derived from an EMBL/GenBank/DDBJ whole genome shotgun (WGS) entry which is preliminary data.</text>
</comment>
<reference evidence="2 3" key="1">
    <citation type="submission" date="2020-09" db="EMBL/GenBank/DDBJ databases">
        <title>Paenibacillus sp. strain PR3 16S rRNA gene Genome sequencing and assembly.</title>
        <authorList>
            <person name="Kim J."/>
        </authorList>
    </citation>
    <scope>NUCLEOTIDE SEQUENCE [LARGE SCALE GENOMIC DNA]</scope>
    <source>
        <strain evidence="2 3">PR3</strain>
    </source>
</reference>
<feature type="chain" id="PRO_5046619375" evidence="1">
    <location>
        <begin position="30"/>
        <end position="414"/>
    </location>
</feature>
<dbReference type="InterPro" id="IPR006059">
    <property type="entry name" value="SBP"/>
</dbReference>
<dbReference type="PROSITE" id="PS51257">
    <property type="entry name" value="PROKAR_LIPOPROTEIN"/>
    <property type="match status" value="1"/>
</dbReference>
<evidence type="ECO:0000313" key="2">
    <source>
        <dbReference type="EMBL" id="MBD3921260.1"/>
    </source>
</evidence>
<feature type="signal peptide" evidence="1">
    <location>
        <begin position="1"/>
        <end position="29"/>
    </location>
</feature>
<dbReference type="PANTHER" id="PTHR43649">
    <property type="entry name" value="ARABINOSE-BINDING PROTEIN-RELATED"/>
    <property type="match status" value="1"/>
</dbReference>
<dbReference type="SUPFAM" id="SSF53850">
    <property type="entry name" value="Periplasmic binding protein-like II"/>
    <property type="match status" value="1"/>
</dbReference>
<proteinExistence type="predicted"/>
<dbReference type="PANTHER" id="PTHR43649:SF12">
    <property type="entry name" value="DIACETYLCHITOBIOSE BINDING PROTEIN DASA"/>
    <property type="match status" value="1"/>
</dbReference>
<dbReference type="Gene3D" id="3.40.190.10">
    <property type="entry name" value="Periplasmic binding protein-like II"/>
    <property type="match status" value="1"/>
</dbReference>
<accession>A0ABR8MZ86</accession>
<evidence type="ECO:0000256" key="1">
    <source>
        <dbReference type="SAM" id="SignalP"/>
    </source>
</evidence>
<keyword evidence="1" id="KW-0732">Signal</keyword>
<gene>
    <name evidence="2" type="ORF">H8B09_21005</name>
</gene>
<dbReference type="EMBL" id="JACXZA010000005">
    <property type="protein sequence ID" value="MBD3921260.1"/>
    <property type="molecule type" value="Genomic_DNA"/>
</dbReference>
<evidence type="ECO:0000313" key="3">
    <source>
        <dbReference type="Proteomes" id="UP000609346"/>
    </source>
</evidence>
<dbReference type="InterPro" id="IPR050490">
    <property type="entry name" value="Bact_solute-bd_prot1"/>
</dbReference>
<protein>
    <submittedName>
        <fullName evidence="2">Extracellular solute-binding protein</fullName>
    </submittedName>
</protein>
<dbReference type="RefSeq" id="WP_191205527.1">
    <property type="nucleotide sequence ID" value="NZ_JACXZA010000005.1"/>
</dbReference>
<name>A0ABR8MZ86_9BACL</name>
<keyword evidence="3" id="KW-1185">Reference proteome</keyword>
<organism evidence="2 3">
    <name type="scientific">Paenibacillus terricola</name>
    <dbReference type="NCBI Taxonomy" id="2763503"/>
    <lineage>
        <taxon>Bacteria</taxon>
        <taxon>Bacillati</taxon>
        <taxon>Bacillota</taxon>
        <taxon>Bacilli</taxon>
        <taxon>Bacillales</taxon>
        <taxon>Paenibacillaceae</taxon>
        <taxon>Paenibacillus</taxon>
    </lineage>
</organism>
<dbReference type="Pfam" id="PF01547">
    <property type="entry name" value="SBP_bac_1"/>
    <property type="match status" value="1"/>
</dbReference>